<evidence type="ECO:0000313" key="2">
    <source>
        <dbReference type="EMBL" id="EMD35101.1"/>
    </source>
</evidence>
<sequence>MSPTAAEHDNSRDGISGVPQLKANGSNWPVFKMRMTWALDARDLLDHLMGRDTEPTDPLAKWAQGKGPLPFAIEEVKEGEEVAVPAHPPQLTQKDKKIHEQYLLRLKEWRKRMKCNGDTVAKMWDWIVGEFKDKTPLVQSNALKRFQTLCCPDNGNIAKHLDLLGKMIEELSAIGVNVSNKDYSAQILKSVPSQFADYLSGMMNAG</sequence>
<dbReference type="STRING" id="914234.M2R8Q6"/>
<accession>M2R8Q6</accession>
<dbReference type="OrthoDB" id="2741429at2759"/>
<dbReference type="Pfam" id="PF14223">
    <property type="entry name" value="Retrotran_gag_2"/>
    <property type="match status" value="1"/>
</dbReference>
<evidence type="ECO:0000256" key="1">
    <source>
        <dbReference type="SAM" id="MobiDB-lite"/>
    </source>
</evidence>
<dbReference type="Proteomes" id="UP000016930">
    <property type="component" value="Unassembled WGS sequence"/>
</dbReference>
<feature type="region of interest" description="Disordered" evidence="1">
    <location>
        <begin position="1"/>
        <end position="21"/>
    </location>
</feature>
<evidence type="ECO:0000313" key="3">
    <source>
        <dbReference type="Proteomes" id="UP000016930"/>
    </source>
</evidence>
<gene>
    <name evidence="2" type="ORF">CERSUDRAFT_97016</name>
</gene>
<protein>
    <submittedName>
        <fullName evidence="2">Uncharacterized protein</fullName>
    </submittedName>
</protein>
<dbReference type="EMBL" id="KB445801">
    <property type="protein sequence ID" value="EMD35101.1"/>
    <property type="molecule type" value="Genomic_DNA"/>
</dbReference>
<organism evidence="2 3">
    <name type="scientific">Ceriporiopsis subvermispora (strain B)</name>
    <name type="common">White-rot fungus</name>
    <name type="synonym">Gelatoporia subvermispora</name>
    <dbReference type="NCBI Taxonomy" id="914234"/>
    <lineage>
        <taxon>Eukaryota</taxon>
        <taxon>Fungi</taxon>
        <taxon>Dikarya</taxon>
        <taxon>Basidiomycota</taxon>
        <taxon>Agaricomycotina</taxon>
        <taxon>Agaricomycetes</taxon>
        <taxon>Polyporales</taxon>
        <taxon>Gelatoporiaceae</taxon>
        <taxon>Gelatoporia</taxon>
    </lineage>
</organism>
<dbReference type="AlphaFoldDB" id="M2R8Q6"/>
<feature type="compositionally biased region" description="Basic and acidic residues" evidence="1">
    <location>
        <begin position="1"/>
        <end position="12"/>
    </location>
</feature>
<keyword evidence="3" id="KW-1185">Reference proteome</keyword>
<dbReference type="HOGENOM" id="CLU_078575_1_2_1"/>
<proteinExistence type="predicted"/>
<name>M2R8Q6_CERS8</name>
<reference evidence="2 3" key="1">
    <citation type="journal article" date="2012" name="Proc. Natl. Acad. Sci. U.S.A.">
        <title>Comparative genomics of Ceriporiopsis subvermispora and Phanerochaete chrysosporium provide insight into selective ligninolysis.</title>
        <authorList>
            <person name="Fernandez-Fueyo E."/>
            <person name="Ruiz-Duenas F.J."/>
            <person name="Ferreira P."/>
            <person name="Floudas D."/>
            <person name="Hibbett D.S."/>
            <person name="Canessa P."/>
            <person name="Larrondo L.F."/>
            <person name="James T.Y."/>
            <person name="Seelenfreund D."/>
            <person name="Lobos S."/>
            <person name="Polanco R."/>
            <person name="Tello M."/>
            <person name="Honda Y."/>
            <person name="Watanabe T."/>
            <person name="Watanabe T."/>
            <person name="Ryu J.S."/>
            <person name="Kubicek C.P."/>
            <person name="Schmoll M."/>
            <person name="Gaskell J."/>
            <person name="Hammel K.E."/>
            <person name="St John F.J."/>
            <person name="Vanden Wymelenberg A."/>
            <person name="Sabat G."/>
            <person name="Splinter BonDurant S."/>
            <person name="Syed K."/>
            <person name="Yadav J.S."/>
            <person name="Doddapaneni H."/>
            <person name="Subramanian V."/>
            <person name="Lavin J.L."/>
            <person name="Oguiza J.A."/>
            <person name="Perez G."/>
            <person name="Pisabarro A.G."/>
            <person name="Ramirez L."/>
            <person name="Santoyo F."/>
            <person name="Master E."/>
            <person name="Coutinho P.M."/>
            <person name="Henrissat B."/>
            <person name="Lombard V."/>
            <person name="Magnuson J.K."/>
            <person name="Kuees U."/>
            <person name="Hori C."/>
            <person name="Igarashi K."/>
            <person name="Samejima M."/>
            <person name="Held B.W."/>
            <person name="Barry K.W."/>
            <person name="LaButti K.M."/>
            <person name="Lapidus A."/>
            <person name="Lindquist E.A."/>
            <person name="Lucas S.M."/>
            <person name="Riley R."/>
            <person name="Salamov A.A."/>
            <person name="Hoffmeister D."/>
            <person name="Schwenk D."/>
            <person name="Hadar Y."/>
            <person name="Yarden O."/>
            <person name="de Vries R.P."/>
            <person name="Wiebenga A."/>
            <person name="Stenlid J."/>
            <person name="Eastwood D."/>
            <person name="Grigoriev I.V."/>
            <person name="Berka R.M."/>
            <person name="Blanchette R.A."/>
            <person name="Kersten P."/>
            <person name="Martinez A.T."/>
            <person name="Vicuna R."/>
            <person name="Cullen D."/>
        </authorList>
    </citation>
    <scope>NUCLEOTIDE SEQUENCE [LARGE SCALE GENOMIC DNA]</scope>
    <source>
        <strain evidence="2 3">B</strain>
    </source>
</reference>